<reference evidence="4" key="1">
    <citation type="journal article" date="2020" name="mSystems">
        <title>Genome- and Community-Level Interaction Insights into Carbon Utilization and Element Cycling Functions of Hydrothermarchaeota in Hydrothermal Sediment.</title>
        <authorList>
            <person name="Zhou Z."/>
            <person name="Liu Y."/>
            <person name="Xu W."/>
            <person name="Pan J."/>
            <person name="Luo Z.H."/>
            <person name="Li M."/>
        </authorList>
    </citation>
    <scope>NUCLEOTIDE SEQUENCE [LARGE SCALE GENOMIC DNA]</scope>
    <source>
        <strain evidence="4">SpSt-125</strain>
    </source>
</reference>
<proteinExistence type="inferred from homology"/>
<feature type="domain" description="4-oxalocrotonate tautomerase-like" evidence="3">
    <location>
        <begin position="6"/>
        <end position="60"/>
    </location>
</feature>
<protein>
    <submittedName>
        <fullName evidence="4">4-oxalocrotonate tautomerase</fullName>
    </submittedName>
</protein>
<evidence type="ECO:0000259" key="3">
    <source>
        <dbReference type="Pfam" id="PF01361"/>
    </source>
</evidence>
<dbReference type="Gene3D" id="3.30.429.10">
    <property type="entry name" value="Macrophage Migration Inhibitory Factor"/>
    <property type="match status" value="1"/>
</dbReference>
<dbReference type="PANTHER" id="PTHR35530:SF2">
    <property type="entry name" value="BSL4019 PROTEIN"/>
    <property type="match status" value="1"/>
</dbReference>
<gene>
    <name evidence="4" type="ORF">ENO26_04825</name>
</gene>
<evidence type="ECO:0000256" key="2">
    <source>
        <dbReference type="ARBA" id="ARBA00023235"/>
    </source>
</evidence>
<dbReference type="SUPFAM" id="SSF55331">
    <property type="entry name" value="Tautomerase/MIF"/>
    <property type="match status" value="1"/>
</dbReference>
<sequence length="71" mass="7897">MGSCTPVVHVYMWSGVSKEAKNKIIRGMTKVFEELGIPGHAVEVVILEVPKENWGVGEELASEKFKETRPL</sequence>
<evidence type="ECO:0000313" key="4">
    <source>
        <dbReference type="EMBL" id="HEM66878.1"/>
    </source>
</evidence>
<dbReference type="AlphaFoldDB" id="A0A7J2U222"/>
<dbReference type="Pfam" id="PF01361">
    <property type="entry name" value="Tautomerase"/>
    <property type="match status" value="1"/>
</dbReference>
<evidence type="ECO:0000256" key="1">
    <source>
        <dbReference type="ARBA" id="ARBA00006723"/>
    </source>
</evidence>
<dbReference type="EMBL" id="DSEU01000036">
    <property type="protein sequence ID" value="HEM66878.1"/>
    <property type="molecule type" value="Genomic_DNA"/>
</dbReference>
<accession>A0A7J2U222</accession>
<dbReference type="InterPro" id="IPR014347">
    <property type="entry name" value="Tautomerase/MIF_sf"/>
</dbReference>
<comment type="caution">
    <text evidence="4">The sequence shown here is derived from an EMBL/GenBank/DDBJ whole genome shotgun (WGS) entry which is preliminary data.</text>
</comment>
<organism evidence="4">
    <name type="scientific">Ignisphaera aggregans</name>
    <dbReference type="NCBI Taxonomy" id="334771"/>
    <lineage>
        <taxon>Archaea</taxon>
        <taxon>Thermoproteota</taxon>
        <taxon>Thermoprotei</taxon>
        <taxon>Desulfurococcales</taxon>
        <taxon>Desulfurococcaceae</taxon>
        <taxon>Ignisphaera</taxon>
    </lineage>
</organism>
<name>A0A7J2U222_9CREN</name>
<dbReference type="GO" id="GO:0016853">
    <property type="term" value="F:isomerase activity"/>
    <property type="evidence" value="ECO:0007669"/>
    <property type="project" value="UniProtKB-KW"/>
</dbReference>
<comment type="similarity">
    <text evidence="1">Belongs to the 4-oxalocrotonate tautomerase family.</text>
</comment>
<dbReference type="InterPro" id="IPR004370">
    <property type="entry name" value="4-OT-like_dom"/>
</dbReference>
<dbReference type="PANTHER" id="PTHR35530">
    <property type="entry name" value="TAUTOMERASE-RELATED"/>
    <property type="match status" value="1"/>
</dbReference>
<keyword evidence="2" id="KW-0413">Isomerase</keyword>